<dbReference type="SUPFAM" id="SSF53756">
    <property type="entry name" value="UDP-Glycosyltransferase/glycogen phosphorylase"/>
    <property type="match status" value="1"/>
</dbReference>
<keyword evidence="3" id="KW-0808">Transferase</keyword>
<name>A0ABT9JQ20_9PROT</name>
<keyword evidence="3" id="KW-0328">Glycosyltransferase</keyword>
<feature type="domain" description="Glycosyl transferase family 1" evidence="1">
    <location>
        <begin position="207"/>
        <end position="371"/>
    </location>
</feature>
<dbReference type="Pfam" id="PF00534">
    <property type="entry name" value="Glycos_transf_1"/>
    <property type="match status" value="1"/>
</dbReference>
<reference evidence="4" key="1">
    <citation type="journal article" date="2019" name="Int. J. Syst. Evol. Microbiol.">
        <title>The Global Catalogue of Microorganisms (GCM) 10K type strain sequencing project: providing services to taxonomists for standard genome sequencing and annotation.</title>
        <authorList>
            <consortium name="The Broad Institute Genomics Platform"/>
            <consortium name="The Broad Institute Genome Sequencing Center for Infectious Disease"/>
            <person name="Wu L."/>
            <person name="Ma J."/>
        </authorList>
    </citation>
    <scope>NUCLEOTIDE SEQUENCE [LARGE SCALE GENOMIC DNA]</scope>
    <source>
        <strain evidence="4">VKM B-3159</strain>
    </source>
</reference>
<dbReference type="Proteomes" id="UP001225906">
    <property type="component" value="Unassembled WGS sequence"/>
</dbReference>
<organism evidence="3 4">
    <name type="scientific">Methylophilus aquaticus</name>
    <dbReference type="NCBI Taxonomy" id="1971610"/>
    <lineage>
        <taxon>Bacteria</taxon>
        <taxon>Pseudomonadati</taxon>
        <taxon>Pseudomonadota</taxon>
        <taxon>Betaproteobacteria</taxon>
        <taxon>Nitrosomonadales</taxon>
        <taxon>Methylophilaceae</taxon>
        <taxon>Methylophilus</taxon>
    </lineage>
</organism>
<evidence type="ECO:0000313" key="4">
    <source>
        <dbReference type="Proteomes" id="UP001225906"/>
    </source>
</evidence>
<dbReference type="GO" id="GO:0016757">
    <property type="term" value="F:glycosyltransferase activity"/>
    <property type="evidence" value="ECO:0007669"/>
    <property type="project" value="UniProtKB-KW"/>
</dbReference>
<protein>
    <submittedName>
        <fullName evidence="3">Glycosyltransferase family 4 protein</fullName>
        <ecNumber evidence="3">2.4.-.-</ecNumber>
    </submittedName>
</protein>
<dbReference type="InterPro" id="IPR028098">
    <property type="entry name" value="Glyco_trans_4-like_N"/>
</dbReference>
<comment type="caution">
    <text evidence="3">The sequence shown here is derived from an EMBL/GenBank/DDBJ whole genome shotgun (WGS) entry which is preliminary data.</text>
</comment>
<accession>A0ABT9JQ20</accession>
<dbReference type="Pfam" id="PF13439">
    <property type="entry name" value="Glyco_transf_4"/>
    <property type="match status" value="1"/>
</dbReference>
<gene>
    <name evidence="3" type="ORF">Q9291_02235</name>
</gene>
<dbReference type="CDD" id="cd03801">
    <property type="entry name" value="GT4_PimA-like"/>
    <property type="match status" value="1"/>
</dbReference>
<dbReference type="RefSeq" id="WP_306388362.1">
    <property type="nucleotide sequence ID" value="NZ_JAVCAP010000002.1"/>
</dbReference>
<dbReference type="PANTHER" id="PTHR12526">
    <property type="entry name" value="GLYCOSYLTRANSFERASE"/>
    <property type="match status" value="1"/>
</dbReference>
<dbReference type="InterPro" id="IPR001296">
    <property type="entry name" value="Glyco_trans_1"/>
</dbReference>
<sequence length="402" mass="46431">MRIYFKLSFKIHLSSRRKVPALKFAFLIFKYFPFGGMQRDMLRTAQHLVKQGHQVEIFTMRWQGDSPVDIAVHVMPQTGWLNYQRYQKFIHAAFEHITQNNFDYIFGYNRMQGLDAHFAADPCFIERAHTQRSFWYRLLPRYRWFTACEKAVFDANSATEILAVSLTEKPHFQHWYATQDGRFHYIPPFLSSERLQLHDKTEMRAHLRQSFHFDAEDFVFLLTGSGFHMKGLDRAIIALAALPYEQRRNTRLIAVGQDNPRDFERLSKQLGVTEHVVISKGRPDIPQLMQGADVCIHPARRENTGLVILEGMASDTPMLVTETCGYAHYVQEANAGIVCSAPYQQADFNALFAEMRMSSAKTRSQWGQNGHAKAMTLMQENDGSAEANILIRLAQRKKLSNT</sequence>
<proteinExistence type="predicted"/>
<dbReference type="EC" id="2.4.-.-" evidence="3"/>
<evidence type="ECO:0000313" key="3">
    <source>
        <dbReference type="EMBL" id="MDP8566658.1"/>
    </source>
</evidence>
<feature type="domain" description="Glycosyltransferase subfamily 4-like N-terminal" evidence="2">
    <location>
        <begin position="34"/>
        <end position="192"/>
    </location>
</feature>
<evidence type="ECO:0000259" key="1">
    <source>
        <dbReference type="Pfam" id="PF00534"/>
    </source>
</evidence>
<dbReference type="EMBL" id="JAVCAP010000002">
    <property type="protein sequence ID" value="MDP8566658.1"/>
    <property type="molecule type" value="Genomic_DNA"/>
</dbReference>
<keyword evidence="4" id="KW-1185">Reference proteome</keyword>
<dbReference type="Gene3D" id="3.40.50.2000">
    <property type="entry name" value="Glycogen Phosphorylase B"/>
    <property type="match status" value="2"/>
</dbReference>
<dbReference type="PANTHER" id="PTHR12526:SF641">
    <property type="entry name" value="LIPOPOLYSACCHARIDE CORE BIOSYNTHESIS PROTEIN RFAG"/>
    <property type="match status" value="1"/>
</dbReference>
<evidence type="ECO:0000259" key="2">
    <source>
        <dbReference type="Pfam" id="PF13439"/>
    </source>
</evidence>